<dbReference type="OrthoDB" id="5386886at2"/>
<dbReference type="AlphaFoldDB" id="A0A0M4D3C1"/>
<accession>A0A0M4D3C1</accession>
<sequence>MPPLPPRRFILALLLIAMAAGPAAAAGLQPLGIEDAALLRQDDGEFRAGLAYSSGLHLPFQGVDRTRRVWEAPTLRLAVGLGSRVEGQLLYNWMRVQETGQDTTWGSGDLLVAFKIRLLPPNDSGSAMALRFATKFPNADEKKDFGTDEADIFTELLLSKDLGPMALHLNLGLAILGDPGETTDGQDDLLKYAFGLRIPMGDSQGAFLLSAEGLDLGERTNKRGALLAGIQIPAGKWLWDIGGSLGYARNSEEWSVRSGLTLPFTLPDGS</sequence>
<evidence type="ECO:0000313" key="3">
    <source>
        <dbReference type="Proteomes" id="UP000057158"/>
    </source>
</evidence>
<gene>
    <name evidence="2" type="ORF">DSOUD_3204</name>
</gene>
<organism evidence="2 3">
    <name type="scientific">Desulfuromonas soudanensis</name>
    <dbReference type="NCBI Taxonomy" id="1603606"/>
    <lineage>
        <taxon>Bacteria</taxon>
        <taxon>Pseudomonadati</taxon>
        <taxon>Thermodesulfobacteriota</taxon>
        <taxon>Desulfuromonadia</taxon>
        <taxon>Desulfuromonadales</taxon>
        <taxon>Desulfuromonadaceae</taxon>
        <taxon>Desulfuromonas</taxon>
    </lineage>
</organism>
<evidence type="ECO:0008006" key="4">
    <source>
        <dbReference type="Google" id="ProtNLM"/>
    </source>
</evidence>
<dbReference type="RefSeq" id="WP_053551897.1">
    <property type="nucleotide sequence ID" value="NZ_CP010802.1"/>
</dbReference>
<evidence type="ECO:0000313" key="2">
    <source>
        <dbReference type="EMBL" id="ALC17927.1"/>
    </source>
</evidence>
<evidence type="ECO:0000256" key="1">
    <source>
        <dbReference type="SAM" id="SignalP"/>
    </source>
</evidence>
<dbReference type="PATRIC" id="fig|1603606.3.peg.3450"/>
<protein>
    <recommendedName>
        <fullName evidence="4">Transporter</fullName>
    </recommendedName>
</protein>
<keyword evidence="3" id="KW-1185">Reference proteome</keyword>
<feature type="signal peptide" evidence="1">
    <location>
        <begin position="1"/>
        <end position="25"/>
    </location>
</feature>
<dbReference type="Proteomes" id="UP000057158">
    <property type="component" value="Chromosome"/>
</dbReference>
<dbReference type="KEGG" id="des:DSOUD_3204"/>
<proteinExistence type="predicted"/>
<reference evidence="2 3" key="1">
    <citation type="submission" date="2015-07" db="EMBL/GenBank/DDBJ databases">
        <title>Isolation and Genomic Characterization of a Novel Halophilic Metal-Reducing Deltaproteobacterium from the Deep Subsurface.</title>
        <authorList>
            <person name="Badalamenti J.P."/>
            <person name="Summers Z.M."/>
            <person name="Gralnick J.A."/>
            <person name="Bond D.R."/>
        </authorList>
    </citation>
    <scope>NUCLEOTIDE SEQUENCE [LARGE SCALE GENOMIC DNA]</scope>
    <source>
        <strain evidence="2 3">WTL</strain>
    </source>
</reference>
<feature type="chain" id="PRO_5005791802" description="Transporter" evidence="1">
    <location>
        <begin position="26"/>
        <end position="270"/>
    </location>
</feature>
<dbReference type="EMBL" id="CP010802">
    <property type="protein sequence ID" value="ALC17927.1"/>
    <property type="molecule type" value="Genomic_DNA"/>
</dbReference>
<keyword evidence="1" id="KW-0732">Signal</keyword>
<name>A0A0M4D3C1_9BACT</name>